<feature type="transmembrane region" description="Helical" evidence="2">
    <location>
        <begin position="33"/>
        <end position="50"/>
    </location>
</feature>
<feature type="chain" id="PRO_5039010361" description="MFS transporter" evidence="3">
    <location>
        <begin position="27"/>
        <end position="213"/>
    </location>
</feature>
<dbReference type="AlphaFoldDB" id="A0A286DW53"/>
<evidence type="ECO:0008006" key="6">
    <source>
        <dbReference type="Google" id="ProtNLM"/>
    </source>
</evidence>
<feature type="signal peptide" evidence="3">
    <location>
        <begin position="1"/>
        <end position="26"/>
    </location>
</feature>
<proteinExistence type="predicted"/>
<feature type="region of interest" description="Disordered" evidence="1">
    <location>
        <begin position="151"/>
        <end position="213"/>
    </location>
</feature>
<evidence type="ECO:0000256" key="3">
    <source>
        <dbReference type="SAM" id="SignalP"/>
    </source>
</evidence>
<feature type="compositionally biased region" description="Low complexity" evidence="1">
    <location>
        <begin position="185"/>
        <end position="197"/>
    </location>
</feature>
<gene>
    <name evidence="4" type="ORF">SAMN06297387_10880</name>
</gene>
<evidence type="ECO:0000313" key="5">
    <source>
        <dbReference type="Proteomes" id="UP000219072"/>
    </source>
</evidence>
<keyword evidence="2" id="KW-0812">Transmembrane</keyword>
<feature type="transmembrane region" description="Helical" evidence="2">
    <location>
        <begin position="57"/>
        <end position="76"/>
    </location>
</feature>
<dbReference type="EMBL" id="OCNE01000008">
    <property type="protein sequence ID" value="SOD62917.1"/>
    <property type="molecule type" value="Genomic_DNA"/>
</dbReference>
<reference evidence="4 5" key="1">
    <citation type="submission" date="2017-09" db="EMBL/GenBank/DDBJ databases">
        <authorList>
            <person name="Ehlers B."/>
            <person name="Leendertz F.H."/>
        </authorList>
    </citation>
    <scope>NUCLEOTIDE SEQUENCE [LARGE SCALE GENOMIC DNA]</scope>
    <source>
        <strain evidence="4 5">CGMCC 4.7095</strain>
    </source>
</reference>
<organism evidence="4 5">
    <name type="scientific">Streptomyces zhaozhouensis</name>
    <dbReference type="NCBI Taxonomy" id="1300267"/>
    <lineage>
        <taxon>Bacteria</taxon>
        <taxon>Bacillati</taxon>
        <taxon>Actinomycetota</taxon>
        <taxon>Actinomycetes</taxon>
        <taxon>Kitasatosporales</taxon>
        <taxon>Streptomycetaceae</taxon>
        <taxon>Streptomyces</taxon>
    </lineage>
</organism>
<sequence>MLRATRAAVFSALCVVLAISSHTATSGDSVSWRLLPVVWAGIWIGVWSFTERERGPVAVIAATLGTQLLLHGAFSLGHAVNAARLPHAPHAGHMSPGGHLAADSGHGLLDGSWAMAAGHLAMALVSAVWLWRGERALFALLRWAAHRVLGPPPRPLRPPGPAAPAGLGPTREGPRAPLACPRPLGSRGPPARPASPAVLRRTDAARHGRARPA</sequence>
<evidence type="ECO:0000256" key="2">
    <source>
        <dbReference type="SAM" id="Phobius"/>
    </source>
</evidence>
<protein>
    <recommendedName>
        <fullName evidence="6">MFS transporter</fullName>
    </recommendedName>
</protein>
<evidence type="ECO:0000256" key="1">
    <source>
        <dbReference type="SAM" id="MobiDB-lite"/>
    </source>
</evidence>
<keyword evidence="2" id="KW-1133">Transmembrane helix</keyword>
<name>A0A286DW53_9ACTN</name>
<dbReference type="Proteomes" id="UP000219072">
    <property type="component" value="Unassembled WGS sequence"/>
</dbReference>
<keyword evidence="2" id="KW-0472">Membrane</keyword>
<evidence type="ECO:0000313" key="4">
    <source>
        <dbReference type="EMBL" id="SOD62917.1"/>
    </source>
</evidence>
<accession>A0A286DW53</accession>
<keyword evidence="5" id="KW-1185">Reference proteome</keyword>
<feature type="compositionally biased region" description="Pro residues" evidence="1">
    <location>
        <begin position="151"/>
        <end position="162"/>
    </location>
</feature>
<feature type="transmembrane region" description="Helical" evidence="2">
    <location>
        <begin position="113"/>
        <end position="131"/>
    </location>
</feature>
<keyword evidence="3" id="KW-0732">Signal</keyword>